<dbReference type="PROSITE" id="PS51257">
    <property type="entry name" value="PROKAR_LIPOPROTEIN"/>
    <property type="match status" value="1"/>
</dbReference>
<sequence length="155" mass="15992">MTANRTRLLVAAVLLALGLVGCSNRTPATPEATRTPDAGVGEVTTDAEGVQEVTIETGDDYVFTPDAFTVAPGTVRLTVTNTATQLTHNFMFTTGAGPAEITEQIPLLAPGQSETIEFEVTQPGDYPFECTFHTALGQVGTMTVSGGAATPTASG</sequence>
<accession>A0A1I1NER4</accession>
<dbReference type="GO" id="GO:0005507">
    <property type="term" value="F:copper ion binding"/>
    <property type="evidence" value="ECO:0007669"/>
    <property type="project" value="InterPro"/>
</dbReference>
<name>A0A1I1NER4_9ACTN</name>
<feature type="domain" description="Blue (type 1) copper" evidence="4">
    <location>
        <begin position="53"/>
        <end position="144"/>
    </location>
</feature>
<keyword evidence="6" id="KW-1185">Reference proteome</keyword>
<proteinExistence type="predicted"/>
<dbReference type="Proteomes" id="UP000199022">
    <property type="component" value="Unassembled WGS sequence"/>
</dbReference>
<evidence type="ECO:0000256" key="3">
    <source>
        <dbReference type="SAM" id="SignalP"/>
    </source>
</evidence>
<dbReference type="InterPro" id="IPR008972">
    <property type="entry name" value="Cupredoxin"/>
</dbReference>
<dbReference type="PANTHER" id="PTHR38439:SF3">
    <property type="entry name" value="COPPER-RESISTANT CUPROPROTEIN COPI"/>
    <property type="match status" value="1"/>
</dbReference>
<evidence type="ECO:0000313" key="6">
    <source>
        <dbReference type="Proteomes" id="UP000199022"/>
    </source>
</evidence>
<dbReference type="OrthoDB" id="5189991at2"/>
<gene>
    <name evidence="5" type="ORF">SAMN05661030_2092</name>
</gene>
<dbReference type="EMBL" id="FOMD01000002">
    <property type="protein sequence ID" value="SFC95985.1"/>
    <property type="molecule type" value="Genomic_DNA"/>
</dbReference>
<evidence type="ECO:0000256" key="1">
    <source>
        <dbReference type="ARBA" id="ARBA00022723"/>
    </source>
</evidence>
<reference evidence="6" key="1">
    <citation type="submission" date="2016-10" db="EMBL/GenBank/DDBJ databases">
        <authorList>
            <person name="Varghese N."/>
            <person name="Submissions S."/>
        </authorList>
    </citation>
    <scope>NUCLEOTIDE SEQUENCE [LARGE SCALE GENOMIC DNA]</scope>
    <source>
        <strain evidence="6">DSM 45962</strain>
    </source>
</reference>
<dbReference type="RefSeq" id="WP_091557604.1">
    <property type="nucleotide sequence ID" value="NZ_BNAC01000004.1"/>
</dbReference>
<feature type="signal peptide" evidence="3">
    <location>
        <begin position="1"/>
        <end position="28"/>
    </location>
</feature>
<dbReference type="GO" id="GO:0009055">
    <property type="term" value="F:electron transfer activity"/>
    <property type="evidence" value="ECO:0007669"/>
    <property type="project" value="InterPro"/>
</dbReference>
<dbReference type="Pfam" id="PF00127">
    <property type="entry name" value="Copper-bind"/>
    <property type="match status" value="1"/>
</dbReference>
<keyword evidence="3" id="KW-0732">Signal</keyword>
<dbReference type="SUPFAM" id="SSF49503">
    <property type="entry name" value="Cupredoxins"/>
    <property type="match status" value="1"/>
</dbReference>
<evidence type="ECO:0000259" key="4">
    <source>
        <dbReference type="Pfam" id="PF00127"/>
    </source>
</evidence>
<feature type="chain" id="PRO_5011727136" evidence="3">
    <location>
        <begin position="29"/>
        <end position="155"/>
    </location>
</feature>
<keyword evidence="2" id="KW-0186">Copper</keyword>
<dbReference type="Gene3D" id="2.60.40.420">
    <property type="entry name" value="Cupredoxins - blue copper proteins"/>
    <property type="match status" value="1"/>
</dbReference>
<dbReference type="AlphaFoldDB" id="A0A1I1NER4"/>
<dbReference type="PANTHER" id="PTHR38439">
    <property type="entry name" value="AURACYANIN-B"/>
    <property type="match status" value="1"/>
</dbReference>
<evidence type="ECO:0000313" key="5">
    <source>
        <dbReference type="EMBL" id="SFC95985.1"/>
    </source>
</evidence>
<organism evidence="5 6">
    <name type="scientific">Klenkia taihuensis</name>
    <dbReference type="NCBI Taxonomy" id="1225127"/>
    <lineage>
        <taxon>Bacteria</taxon>
        <taxon>Bacillati</taxon>
        <taxon>Actinomycetota</taxon>
        <taxon>Actinomycetes</taxon>
        <taxon>Geodermatophilales</taxon>
        <taxon>Geodermatophilaceae</taxon>
        <taxon>Klenkia</taxon>
    </lineage>
</organism>
<protein>
    <submittedName>
        <fullName evidence="5">Uncharacterized copper-binding protein, cupredoxin-like subfamily</fullName>
    </submittedName>
</protein>
<dbReference type="InterPro" id="IPR000923">
    <property type="entry name" value="BlueCu_1"/>
</dbReference>
<dbReference type="InterPro" id="IPR050845">
    <property type="entry name" value="Cu-binding_ET"/>
</dbReference>
<dbReference type="STRING" id="1225127.SAMN05661030_2092"/>
<evidence type="ECO:0000256" key="2">
    <source>
        <dbReference type="ARBA" id="ARBA00023008"/>
    </source>
</evidence>
<keyword evidence="1" id="KW-0479">Metal-binding</keyword>